<keyword evidence="3" id="KW-0732">Signal</keyword>
<name>A0ABS4JDI0_9BACL</name>
<evidence type="ECO:0000313" key="5">
    <source>
        <dbReference type="Proteomes" id="UP001519288"/>
    </source>
</evidence>
<evidence type="ECO:0000256" key="2">
    <source>
        <dbReference type="ARBA" id="ARBA00022737"/>
    </source>
</evidence>
<sequence>MIKKCSILVIILGLFMSIGVSSVFAADTWVGKASLLTPRMSHDTVSLDGKIYVVGGTTTNSIVLNTVEKYDPNMDTWEKVANMNIGRYRPEVISYDGKLYVFGGSTSMNSATYTDQVEVYDPTINKWTNKTQMSSARSDVLAATVNQKIYVIGGVSSSGLSNTVEEYDPKLNTWITKASIPSPRQSAGLAVVDGKIYVIGGLSGGSNTTVQVYDPLTNTWASKKDMPIGKANFGISSINNKIYIIGGNINNSSPNTTDKVEVYDPSNDTWAYGANTLIPRNSASSTSLNGNIYLTGGYELTGTSYSLSNRNEILKLEVPKEFILTGTNNGISNNLNWSSLENITNYTVKRSLKAGGPYEALSKTNSTSYIDTNIQNNTDYYYIISATGDTGLVRDSNEIHLVSSVPTITGNALLTITMTNGIQKEYDLPMIEVNAFIKWYDNKEDGTGPAKFGIDMHDNNKGPFNKRIDYVIFKNILSFEVSEYTLK</sequence>
<evidence type="ECO:0000313" key="4">
    <source>
        <dbReference type="EMBL" id="MBP1999773.1"/>
    </source>
</evidence>
<dbReference type="InterPro" id="IPR006652">
    <property type="entry name" value="Kelch_1"/>
</dbReference>
<dbReference type="InterPro" id="IPR036116">
    <property type="entry name" value="FN3_sf"/>
</dbReference>
<dbReference type="Gene3D" id="2.60.40.10">
    <property type="entry name" value="Immunoglobulins"/>
    <property type="match status" value="1"/>
</dbReference>
<dbReference type="SUPFAM" id="SSF117281">
    <property type="entry name" value="Kelch motif"/>
    <property type="match status" value="2"/>
</dbReference>
<protein>
    <submittedName>
        <fullName evidence="4">N-acetylneuraminic acid mutarotase</fullName>
    </submittedName>
</protein>
<dbReference type="PANTHER" id="PTHR24412">
    <property type="entry name" value="KELCH PROTEIN"/>
    <property type="match status" value="1"/>
</dbReference>
<dbReference type="RefSeq" id="WP_209859298.1">
    <property type="nucleotide sequence ID" value="NZ_JAGGLD010000001.1"/>
</dbReference>
<proteinExistence type="predicted"/>
<keyword evidence="1" id="KW-0880">Kelch repeat</keyword>
<comment type="caution">
    <text evidence="4">The sequence shown here is derived from an EMBL/GenBank/DDBJ whole genome shotgun (WGS) entry which is preliminary data.</text>
</comment>
<feature type="signal peptide" evidence="3">
    <location>
        <begin position="1"/>
        <end position="25"/>
    </location>
</feature>
<dbReference type="EMBL" id="JAGGLD010000001">
    <property type="protein sequence ID" value="MBP1999773.1"/>
    <property type="molecule type" value="Genomic_DNA"/>
</dbReference>
<dbReference type="InterPro" id="IPR013783">
    <property type="entry name" value="Ig-like_fold"/>
</dbReference>
<dbReference type="SUPFAM" id="SSF49265">
    <property type="entry name" value="Fibronectin type III"/>
    <property type="match status" value="1"/>
</dbReference>
<keyword evidence="2" id="KW-0677">Repeat</keyword>
<reference evidence="4 5" key="1">
    <citation type="submission" date="2021-03" db="EMBL/GenBank/DDBJ databases">
        <title>Genomic Encyclopedia of Type Strains, Phase IV (KMG-IV): sequencing the most valuable type-strain genomes for metagenomic binning, comparative biology and taxonomic classification.</title>
        <authorList>
            <person name="Goeker M."/>
        </authorList>
    </citation>
    <scope>NUCLEOTIDE SEQUENCE [LARGE SCALE GENOMIC DNA]</scope>
    <source>
        <strain evidence="4 5">DSM 26806</strain>
    </source>
</reference>
<dbReference type="Proteomes" id="UP001519288">
    <property type="component" value="Unassembled WGS sequence"/>
</dbReference>
<dbReference type="PANTHER" id="PTHR24412:SF488">
    <property type="entry name" value="KELCH-LIKE PROTEIN 24"/>
    <property type="match status" value="1"/>
</dbReference>
<organism evidence="4 5">
    <name type="scientific">Paenibacillus shirakamiensis</name>
    <dbReference type="NCBI Taxonomy" id="1265935"/>
    <lineage>
        <taxon>Bacteria</taxon>
        <taxon>Bacillati</taxon>
        <taxon>Bacillota</taxon>
        <taxon>Bacilli</taxon>
        <taxon>Bacillales</taxon>
        <taxon>Paenibacillaceae</taxon>
        <taxon>Paenibacillus</taxon>
    </lineage>
</organism>
<evidence type="ECO:0000256" key="3">
    <source>
        <dbReference type="SAM" id="SignalP"/>
    </source>
</evidence>
<accession>A0ABS4JDI0</accession>
<dbReference type="Gene3D" id="2.120.10.80">
    <property type="entry name" value="Kelch-type beta propeller"/>
    <property type="match status" value="2"/>
</dbReference>
<dbReference type="Pfam" id="PF24681">
    <property type="entry name" value="Kelch_KLHDC2_KLHL20_DRC7"/>
    <property type="match status" value="1"/>
</dbReference>
<feature type="chain" id="PRO_5046385755" evidence="3">
    <location>
        <begin position="26"/>
        <end position="487"/>
    </location>
</feature>
<gene>
    <name evidence="4" type="ORF">J2Z69_000792</name>
</gene>
<keyword evidence="5" id="KW-1185">Reference proteome</keyword>
<dbReference type="SMART" id="SM00612">
    <property type="entry name" value="Kelch"/>
    <property type="match status" value="5"/>
</dbReference>
<dbReference type="InterPro" id="IPR015915">
    <property type="entry name" value="Kelch-typ_b-propeller"/>
</dbReference>
<evidence type="ECO:0000256" key="1">
    <source>
        <dbReference type="ARBA" id="ARBA00022441"/>
    </source>
</evidence>